<dbReference type="SUPFAM" id="SSF55895">
    <property type="entry name" value="Ribonuclease Rh-like"/>
    <property type="match status" value="1"/>
</dbReference>
<evidence type="ECO:0000313" key="4">
    <source>
        <dbReference type="EMBL" id="ADW70481.1"/>
    </source>
</evidence>
<dbReference type="HOGENOM" id="CLU_066598_1_0_0"/>
<organism evidence="5">
    <name type="scientific">Granulicella tundricola (strain ATCC BAA-1859 / DSM 23138 / MP5ACTX9)</name>
    <dbReference type="NCBI Taxonomy" id="1198114"/>
    <lineage>
        <taxon>Bacteria</taxon>
        <taxon>Pseudomonadati</taxon>
        <taxon>Acidobacteriota</taxon>
        <taxon>Terriglobia</taxon>
        <taxon>Terriglobales</taxon>
        <taxon>Acidobacteriaceae</taxon>
        <taxon>Granulicella</taxon>
    </lineage>
</organism>
<dbReference type="eggNOG" id="COG3719">
    <property type="taxonomic scope" value="Bacteria"/>
</dbReference>
<dbReference type="PROSITE" id="PS00530">
    <property type="entry name" value="RNASE_T2_1"/>
    <property type="match status" value="1"/>
</dbReference>
<dbReference type="PROSITE" id="PS00531">
    <property type="entry name" value="RNASE_T2_2"/>
    <property type="match status" value="1"/>
</dbReference>
<evidence type="ECO:0000256" key="2">
    <source>
        <dbReference type="RuleBase" id="RU004328"/>
    </source>
</evidence>
<dbReference type="Pfam" id="PF00445">
    <property type="entry name" value="Ribonuclease_T2"/>
    <property type="match status" value="1"/>
</dbReference>
<dbReference type="KEGG" id="acm:AciX9_3476"/>
<dbReference type="GO" id="GO:0003723">
    <property type="term" value="F:RNA binding"/>
    <property type="evidence" value="ECO:0007669"/>
    <property type="project" value="InterPro"/>
</dbReference>
<dbReference type="InterPro" id="IPR018188">
    <property type="entry name" value="RNase_T2_His_AS_1"/>
</dbReference>
<dbReference type="PaxDb" id="1198114-AciX9_3476"/>
<keyword evidence="3" id="KW-0732">Signal</keyword>
<gene>
    <name evidence="4" type="ordered locus">AciX9_3476</name>
</gene>
<accession>E8X3X3</accession>
<dbReference type="PANTHER" id="PTHR11240">
    <property type="entry name" value="RIBONUCLEASE T2"/>
    <property type="match status" value="1"/>
</dbReference>
<evidence type="ECO:0000313" key="5">
    <source>
        <dbReference type="Proteomes" id="UP000000343"/>
    </source>
</evidence>
<dbReference type="InterPro" id="IPR033130">
    <property type="entry name" value="RNase_T2_His_AS_2"/>
</dbReference>
<sequence>MKTLTSLACLFASLLVIAAPANAQKKGKVGVFDFYLLNLSWSPEFCAIEATSPECKAKPGFIVHGLWPQNNNGSYPVSCSNAPGPKNYSQYLDISPDLTLLEHEWPKHGTCTGLGPDAFFQLERTDFHAFKVPAAFKNTKAVTMTPAAIQQQLQQANPTFPAGSILVSCSNKELTAVEACLAKDGVTPTVCKGLSECAEPSITILPQGSTSAVNKKPVKR</sequence>
<dbReference type="InterPro" id="IPR001568">
    <property type="entry name" value="RNase_T2-like"/>
</dbReference>
<dbReference type="PANTHER" id="PTHR11240:SF22">
    <property type="entry name" value="RIBONUCLEASE T2"/>
    <property type="match status" value="1"/>
</dbReference>
<dbReference type="STRING" id="1198114.AciX9_3476"/>
<proteinExistence type="inferred from homology"/>
<evidence type="ECO:0000256" key="1">
    <source>
        <dbReference type="ARBA" id="ARBA00007469"/>
    </source>
</evidence>
<protein>
    <submittedName>
        <fullName evidence="4">Ribonuclease T2</fullName>
    </submittedName>
</protein>
<dbReference type="RefSeq" id="WP_013581792.1">
    <property type="nucleotide sequence ID" value="NC_015064.1"/>
</dbReference>
<dbReference type="EMBL" id="CP002480">
    <property type="protein sequence ID" value="ADW70481.1"/>
    <property type="molecule type" value="Genomic_DNA"/>
</dbReference>
<dbReference type="GO" id="GO:0033897">
    <property type="term" value="F:ribonuclease T2 activity"/>
    <property type="evidence" value="ECO:0007669"/>
    <property type="project" value="InterPro"/>
</dbReference>
<name>E8X3X3_GRATM</name>
<comment type="similarity">
    <text evidence="1 2">Belongs to the RNase T2 family.</text>
</comment>
<dbReference type="Proteomes" id="UP000000343">
    <property type="component" value="Chromosome"/>
</dbReference>
<evidence type="ECO:0000256" key="3">
    <source>
        <dbReference type="SAM" id="SignalP"/>
    </source>
</evidence>
<reference evidence="5" key="1">
    <citation type="submission" date="2011-01" db="EMBL/GenBank/DDBJ databases">
        <title>Complete sequence of chromosome of Acidobacterium sp. MP5ACTX9.</title>
        <authorList>
            <consortium name="US DOE Joint Genome Institute"/>
            <person name="Lucas S."/>
            <person name="Copeland A."/>
            <person name="Lapidus A."/>
            <person name="Cheng J.-F."/>
            <person name="Goodwin L."/>
            <person name="Pitluck S."/>
            <person name="Teshima H."/>
            <person name="Detter J.C."/>
            <person name="Han C."/>
            <person name="Tapia R."/>
            <person name="Land M."/>
            <person name="Hauser L."/>
            <person name="Kyrpides N."/>
            <person name="Ivanova N."/>
            <person name="Ovchinnikova G."/>
            <person name="Pagani I."/>
            <person name="Rawat S.R."/>
            <person name="Mannisto M."/>
            <person name="Haggblom M.M."/>
            <person name="Woyke T."/>
        </authorList>
    </citation>
    <scope>NUCLEOTIDE SEQUENCE [LARGE SCALE GENOMIC DNA]</scope>
    <source>
        <strain evidence="5">MP5ACTX9</strain>
    </source>
</reference>
<dbReference type="GO" id="GO:0006401">
    <property type="term" value="P:RNA catabolic process"/>
    <property type="evidence" value="ECO:0007669"/>
    <property type="project" value="TreeGrafter"/>
</dbReference>
<feature type="chain" id="PRO_5003233636" evidence="3">
    <location>
        <begin position="24"/>
        <end position="220"/>
    </location>
</feature>
<dbReference type="AlphaFoldDB" id="E8X3X3"/>
<feature type="signal peptide" evidence="3">
    <location>
        <begin position="1"/>
        <end position="23"/>
    </location>
</feature>
<dbReference type="OrthoDB" id="4720638at2"/>
<dbReference type="InterPro" id="IPR036430">
    <property type="entry name" value="RNase_T2-like_sf"/>
</dbReference>
<dbReference type="Gene3D" id="3.90.730.10">
    <property type="entry name" value="Ribonuclease T2-like"/>
    <property type="match status" value="1"/>
</dbReference>
<keyword evidence="5" id="KW-1185">Reference proteome</keyword>